<feature type="transmembrane region" description="Helical" evidence="9">
    <location>
        <begin position="372"/>
        <end position="397"/>
    </location>
</feature>
<dbReference type="PANTHER" id="PTHR28259:SF1">
    <property type="entry name" value="FLUORIDE EXPORT PROTEIN 1-RELATED"/>
    <property type="match status" value="1"/>
</dbReference>
<evidence type="ECO:0000256" key="9">
    <source>
        <dbReference type="SAM" id="Phobius"/>
    </source>
</evidence>
<evidence type="ECO:0000313" key="11">
    <source>
        <dbReference type="Proteomes" id="UP000789342"/>
    </source>
</evidence>
<dbReference type="GO" id="GO:0005886">
    <property type="term" value="C:plasma membrane"/>
    <property type="evidence" value="ECO:0007669"/>
    <property type="project" value="UniProtKB-SubCell"/>
</dbReference>
<evidence type="ECO:0000256" key="6">
    <source>
        <dbReference type="ARBA" id="ARBA00023136"/>
    </source>
</evidence>
<protein>
    <submittedName>
        <fullName evidence="10">5473_t:CDS:1</fullName>
    </submittedName>
</protein>
<dbReference type="GO" id="GO:1903425">
    <property type="term" value="F:fluoride transmembrane transporter activity"/>
    <property type="evidence" value="ECO:0007669"/>
    <property type="project" value="TreeGrafter"/>
</dbReference>
<name>A0A9N9CFB9_9GLOM</name>
<evidence type="ECO:0000256" key="8">
    <source>
        <dbReference type="ARBA" id="ARBA00035585"/>
    </source>
</evidence>
<proteinExistence type="inferred from homology"/>
<evidence type="ECO:0000256" key="1">
    <source>
        <dbReference type="ARBA" id="ARBA00002598"/>
    </source>
</evidence>
<evidence type="ECO:0000256" key="7">
    <source>
        <dbReference type="ARBA" id="ARBA00035120"/>
    </source>
</evidence>
<comment type="similarity">
    <text evidence="7">Belongs to the fluoride channel Fluc/FEX (TC 1.A.43) family.</text>
</comment>
<keyword evidence="3" id="KW-1003">Cell membrane</keyword>
<organism evidence="10 11">
    <name type="scientific">Acaulospora morrowiae</name>
    <dbReference type="NCBI Taxonomy" id="94023"/>
    <lineage>
        <taxon>Eukaryota</taxon>
        <taxon>Fungi</taxon>
        <taxon>Fungi incertae sedis</taxon>
        <taxon>Mucoromycota</taxon>
        <taxon>Glomeromycotina</taxon>
        <taxon>Glomeromycetes</taxon>
        <taxon>Diversisporales</taxon>
        <taxon>Acaulosporaceae</taxon>
        <taxon>Acaulospora</taxon>
    </lineage>
</organism>
<feature type="non-terminal residue" evidence="10">
    <location>
        <position position="746"/>
    </location>
</feature>
<feature type="transmembrane region" description="Helical" evidence="9">
    <location>
        <begin position="308"/>
        <end position="328"/>
    </location>
</feature>
<dbReference type="Proteomes" id="UP000789342">
    <property type="component" value="Unassembled WGS sequence"/>
</dbReference>
<dbReference type="InterPro" id="IPR003691">
    <property type="entry name" value="FluC"/>
</dbReference>
<reference evidence="10" key="1">
    <citation type="submission" date="2021-06" db="EMBL/GenBank/DDBJ databases">
        <authorList>
            <person name="Kallberg Y."/>
            <person name="Tangrot J."/>
            <person name="Rosling A."/>
        </authorList>
    </citation>
    <scope>NUCLEOTIDE SEQUENCE</scope>
    <source>
        <strain evidence="10">CL551</strain>
    </source>
</reference>
<comment type="function">
    <text evidence="1">Fluoride channel required for the rapid expulsion of cytoplasmic fluoride.</text>
</comment>
<evidence type="ECO:0000256" key="3">
    <source>
        <dbReference type="ARBA" id="ARBA00022475"/>
    </source>
</evidence>
<keyword evidence="5 9" id="KW-1133">Transmembrane helix</keyword>
<gene>
    <name evidence="10" type="ORF">AMORRO_LOCUS7715</name>
</gene>
<feature type="transmembrane region" description="Helical" evidence="9">
    <location>
        <begin position="548"/>
        <end position="567"/>
    </location>
</feature>
<comment type="catalytic activity">
    <reaction evidence="8">
        <text>fluoride(in) = fluoride(out)</text>
        <dbReference type="Rhea" id="RHEA:76159"/>
        <dbReference type="ChEBI" id="CHEBI:17051"/>
    </reaction>
    <physiologicalReaction direction="left-to-right" evidence="8">
        <dbReference type="Rhea" id="RHEA:76160"/>
    </physiologicalReaction>
</comment>
<dbReference type="Pfam" id="PF02537">
    <property type="entry name" value="CRCB"/>
    <property type="match status" value="1"/>
</dbReference>
<evidence type="ECO:0000256" key="2">
    <source>
        <dbReference type="ARBA" id="ARBA00004651"/>
    </source>
</evidence>
<feature type="transmembrane region" description="Helical" evidence="9">
    <location>
        <begin position="514"/>
        <end position="536"/>
    </location>
</feature>
<feature type="transmembrane region" description="Helical" evidence="9">
    <location>
        <begin position="573"/>
        <end position="595"/>
    </location>
</feature>
<dbReference type="OrthoDB" id="409792at2759"/>
<evidence type="ECO:0000313" key="10">
    <source>
        <dbReference type="EMBL" id="CAG8599355.1"/>
    </source>
</evidence>
<keyword evidence="6 9" id="KW-0472">Membrane</keyword>
<keyword evidence="11" id="KW-1185">Reference proteome</keyword>
<dbReference type="AlphaFoldDB" id="A0A9N9CFB9"/>
<evidence type="ECO:0000256" key="4">
    <source>
        <dbReference type="ARBA" id="ARBA00022692"/>
    </source>
</evidence>
<evidence type="ECO:0000256" key="5">
    <source>
        <dbReference type="ARBA" id="ARBA00022989"/>
    </source>
</evidence>
<comment type="caution">
    <text evidence="10">The sequence shown here is derived from an EMBL/GenBank/DDBJ whole genome shotgun (WGS) entry which is preliminary data.</text>
</comment>
<keyword evidence="4 9" id="KW-0812">Transmembrane</keyword>
<dbReference type="EMBL" id="CAJVPV010006029">
    <property type="protein sequence ID" value="CAG8599355.1"/>
    <property type="molecule type" value="Genomic_DNA"/>
</dbReference>
<comment type="subcellular location">
    <subcellularLocation>
        <location evidence="2">Cell membrane</location>
        <topology evidence="2">Multi-pass membrane protein</topology>
    </subcellularLocation>
</comment>
<feature type="transmembrane region" description="Helical" evidence="9">
    <location>
        <begin position="699"/>
        <end position="717"/>
    </location>
</feature>
<sequence length="746" mass="82372">MDRGEILAAGSTSANSPDLCNLPLPSSPSLSLLKSSIKLGTHSSHLNNNNHQILMTNLRRPRSSDTFGEAVFLESRTHSLTTSSISSLTMNQSSNISILPLPEKDIGQQEQREERYEREFIKFVGGNYEGPSGWHDSNDHHIANDFRNSEIIIYSHLDPAQDFYVNAEKRNRTSQHSHSNSYTSDNLYHDSPELGVALSSSGSRNLTRVDSLTLPASNLIPPLFVNSMRNKINFGDGPNSMTSDFEDEIQESNVSISLPTSRKYSPTNFYNGDNSIISNEPSSKNSLESNVLTNKSSKVKVIINTKKAPVIGLLIVFSMMGALIRLALVSLETYDGQQVFAETYPQIVGCCIMGFINARQVQLVETYFPMTFALGTGLCGSITSFSDFTLVIFETIIGYSNADSIRSKVLTTLSHIVLTTGMSFIAFEFGEHLANILWPLPSLSSANSPASLVSPSCPAHSSRRFTLTSISRFHSDSFKPFRVDTNIAQFDPPNRRYVITSNSWSFRNLTLIDYTFFIFGLSLYVFVLFSIIYSYFSQIFVSTRELSITLALAPLGTFLRLAMSSMLNSQKKSFPMGTFAANMLGCIVVGIIIFLRGTTGSDDEAVRSGSEIIRKSILRVGNKVSLTNNNIRTSIMGRLNMKTHEIRFGSGITEVWNIPEAGNVETWCQVIDGVVNGFCGCLTTGSAIIYELRVSRKSYVYGLVTLICGTAAMTLMWKNGIVGAADVLHFWKIAKISSCNKNIPIF</sequence>
<dbReference type="PANTHER" id="PTHR28259">
    <property type="entry name" value="FLUORIDE EXPORT PROTEIN 1-RELATED"/>
    <property type="match status" value="1"/>
</dbReference>
<accession>A0A9N9CFB9</accession>